<gene>
    <name evidence="2" type="ORF">TRIUR3_10913</name>
</gene>
<sequence>MALGRGTQGGVGGPWRGAVGQSSTEQGRRGAWRQGPRTEEVDKVLHGDGLGSAMARCRQEGGAPAHSCMRKEHKQRRGKSTTATRVSSIQYMIMGGRCMPKRGCAKRRSGTTCLGDAVNDNVGSGGRSSAGSEASCCCSMKAVARPYAKLREDGRGWEPSRTKRGGPVGWWGGGVPNPGAMEVEEAGARRGGLKVEVAGGFAGCSTGTTS</sequence>
<feature type="compositionally biased region" description="Gly residues" evidence="1">
    <location>
        <begin position="166"/>
        <end position="176"/>
    </location>
</feature>
<name>M7ZGG0_TRIUA</name>
<dbReference type="AlphaFoldDB" id="M7ZGG0"/>
<feature type="region of interest" description="Disordered" evidence="1">
    <location>
        <begin position="61"/>
        <end position="84"/>
    </location>
</feature>
<reference evidence="2" key="1">
    <citation type="journal article" date="2013" name="Nature">
        <title>Draft genome of the wheat A-genome progenitor Triticum urartu.</title>
        <authorList>
            <person name="Ling H.Q."/>
            <person name="Zhao S."/>
            <person name="Liu D."/>
            <person name="Wang J."/>
            <person name="Sun H."/>
            <person name="Zhang C."/>
            <person name="Fan H."/>
            <person name="Li D."/>
            <person name="Dong L."/>
            <person name="Tao Y."/>
            <person name="Gao C."/>
            <person name="Wu H."/>
            <person name="Li Y."/>
            <person name="Cui Y."/>
            <person name="Guo X."/>
            <person name="Zheng S."/>
            <person name="Wang B."/>
            <person name="Yu K."/>
            <person name="Liang Q."/>
            <person name="Yang W."/>
            <person name="Lou X."/>
            <person name="Chen J."/>
            <person name="Feng M."/>
            <person name="Jian J."/>
            <person name="Zhang X."/>
            <person name="Luo G."/>
            <person name="Jiang Y."/>
            <person name="Liu J."/>
            <person name="Wang Z."/>
            <person name="Sha Y."/>
            <person name="Zhang B."/>
            <person name="Wu H."/>
            <person name="Tang D."/>
            <person name="Shen Q."/>
            <person name="Xue P."/>
            <person name="Zou S."/>
            <person name="Wang X."/>
            <person name="Liu X."/>
            <person name="Wang F."/>
            <person name="Yang Y."/>
            <person name="An X."/>
            <person name="Dong Z."/>
            <person name="Zhang K."/>
            <person name="Zhang X."/>
            <person name="Luo M.C."/>
            <person name="Dvorak J."/>
            <person name="Tong Y."/>
            <person name="Wang J."/>
            <person name="Yang H."/>
            <person name="Li Z."/>
            <person name="Wang D."/>
            <person name="Zhang A."/>
            <person name="Wang J."/>
        </authorList>
    </citation>
    <scope>NUCLEOTIDE SEQUENCE</scope>
</reference>
<feature type="region of interest" description="Disordered" evidence="1">
    <location>
        <begin position="154"/>
        <end position="181"/>
    </location>
</feature>
<feature type="compositionally biased region" description="Gly residues" evidence="1">
    <location>
        <begin position="1"/>
        <end position="15"/>
    </location>
</feature>
<proteinExistence type="predicted"/>
<accession>M7ZGG0</accession>
<organism evidence="2">
    <name type="scientific">Triticum urartu</name>
    <name type="common">Red wild einkorn</name>
    <name type="synonym">Crithodium urartu</name>
    <dbReference type="NCBI Taxonomy" id="4572"/>
    <lineage>
        <taxon>Eukaryota</taxon>
        <taxon>Viridiplantae</taxon>
        <taxon>Streptophyta</taxon>
        <taxon>Embryophyta</taxon>
        <taxon>Tracheophyta</taxon>
        <taxon>Spermatophyta</taxon>
        <taxon>Magnoliopsida</taxon>
        <taxon>Liliopsida</taxon>
        <taxon>Poales</taxon>
        <taxon>Poaceae</taxon>
        <taxon>BOP clade</taxon>
        <taxon>Pooideae</taxon>
        <taxon>Triticodae</taxon>
        <taxon>Triticeae</taxon>
        <taxon>Triticinae</taxon>
        <taxon>Triticum</taxon>
    </lineage>
</organism>
<feature type="region of interest" description="Disordered" evidence="1">
    <location>
        <begin position="1"/>
        <end position="41"/>
    </location>
</feature>
<dbReference type="EMBL" id="KD084622">
    <property type="protein sequence ID" value="EMS62303.1"/>
    <property type="molecule type" value="Genomic_DNA"/>
</dbReference>
<evidence type="ECO:0000313" key="2">
    <source>
        <dbReference type="EMBL" id="EMS62303.1"/>
    </source>
</evidence>
<protein>
    <submittedName>
        <fullName evidence="2">Uncharacterized protein</fullName>
    </submittedName>
</protein>
<evidence type="ECO:0000256" key="1">
    <source>
        <dbReference type="SAM" id="MobiDB-lite"/>
    </source>
</evidence>